<keyword evidence="7" id="KW-1185">Reference proteome</keyword>
<keyword evidence="2" id="KW-0964">Secreted</keyword>
<dbReference type="OMA" id="WENTRIY"/>
<feature type="domain" description="C1q" evidence="5">
    <location>
        <begin position="97"/>
        <end position="236"/>
    </location>
</feature>
<dbReference type="RefSeq" id="XP_039466348.1">
    <property type="nucleotide sequence ID" value="XM_039610414.1"/>
</dbReference>
<evidence type="ECO:0000313" key="7">
    <source>
        <dbReference type="Proteomes" id="UP000472276"/>
    </source>
</evidence>
<evidence type="ECO:0000256" key="4">
    <source>
        <dbReference type="SAM" id="Coils"/>
    </source>
</evidence>
<proteinExistence type="predicted"/>
<dbReference type="PANTHER" id="PTHR22923:SF102">
    <property type="entry name" value="CEREBELLIN 13-RELATED"/>
    <property type="match status" value="1"/>
</dbReference>
<keyword evidence="4" id="KW-0175">Coiled coil</keyword>
<evidence type="ECO:0000313" key="6">
    <source>
        <dbReference type="Ensembl" id="ENSOABP00000036312.2"/>
    </source>
</evidence>
<dbReference type="PANTHER" id="PTHR22923">
    <property type="entry name" value="CEREBELLIN-RELATED"/>
    <property type="match status" value="1"/>
</dbReference>
<dbReference type="PROSITE" id="PS50871">
    <property type="entry name" value="C1Q"/>
    <property type="match status" value="1"/>
</dbReference>
<dbReference type="InterPro" id="IPR008983">
    <property type="entry name" value="Tumour_necrosis_fac-like_dom"/>
</dbReference>
<dbReference type="InterPro" id="IPR001073">
    <property type="entry name" value="C1q_dom"/>
</dbReference>
<dbReference type="Proteomes" id="UP000472276">
    <property type="component" value="Unassembled WGS sequence"/>
</dbReference>
<dbReference type="InterPro" id="IPR050822">
    <property type="entry name" value="Cerebellin_Synaptic_Org"/>
</dbReference>
<gene>
    <name evidence="6" type="primary">LOC116333368</name>
</gene>
<dbReference type="AlphaFoldDB" id="A0A668UEU5"/>
<dbReference type="PRINTS" id="PR00007">
    <property type="entry name" value="COMPLEMNTC1Q"/>
</dbReference>
<dbReference type="SUPFAM" id="SSF49842">
    <property type="entry name" value="TNF-like"/>
    <property type="match status" value="1"/>
</dbReference>
<evidence type="ECO:0000256" key="1">
    <source>
        <dbReference type="ARBA" id="ARBA00004613"/>
    </source>
</evidence>
<organism evidence="6 7">
    <name type="scientific">Oreochromis aureus</name>
    <name type="common">Israeli tilapia</name>
    <name type="synonym">Chromis aureus</name>
    <dbReference type="NCBI Taxonomy" id="47969"/>
    <lineage>
        <taxon>Eukaryota</taxon>
        <taxon>Metazoa</taxon>
        <taxon>Chordata</taxon>
        <taxon>Craniata</taxon>
        <taxon>Vertebrata</taxon>
        <taxon>Euteleostomi</taxon>
        <taxon>Actinopterygii</taxon>
        <taxon>Neopterygii</taxon>
        <taxon>Teleostei</taxon>
        <taxon>Neoteleostei</taxon>
        <taxon>Acanthomorphata</taxon>
        <taxon>Ovalentaria</taxon>
        <taxon>Cichlomorphae</taxon>
        <taxon>Cichliformes</taxon>
        <taxon>Cichlidae</taxon>
        <taxon>African cichlids</taxon>
        <taxon>Pseudocrenilabrinae</taxon>
        <taxon>Oreochromini</taxon>
        <taxon>Oreochromis</taxon>
    </lineage>
</organism>
<protein>
    <recommendedName>
        <fullName evidence="5">C1q domain-containing protein</fullName>
    </recommendedName>
</protein>
<name>A0A668UEU5_OREAU</name>
<dbReference type="GeneID" id="116333368"/>
<dbReference type="GO" id="GO:0005576">
    <property type="term" value="C:extracellular region"/>
    <property type="evidence" value="ECO:0007669"/>
    <property type="project" value="UniProtKB-SubCell"/>
</dbReference>
<reference evidence="6" key="2">
    <citation type="submission" date="2025-09" db="UniProtKB">
        <authorList>
            <consortium name="Ensembl"/>
        </authorList>
    </citation>
    <scope>IDENTIFICATION</scope>
</reference>
<evidence type="ECO:0000259" key="5">
    <source>
        <dbReference type="PROSITE" id="PS50871"/>
    </source>
</evidence>
<dbReference type="Gene3D" id="2.60.120.40">
    <property type="match status" value="1"/>
</dbReference>
<dbReference type="RefSeq" id="XP_039466347.1">
    <property type="nucleotide sequence ID" value="XM_039610413.1"/>
</dbReference>
<comment type="subcellular location">
    <subcellularLocation>
        <location evidence="1">Secreted</location>
    </subcellularLocation>
</comment>
<feature type="coiled-coil region" evidence="4">
    <location>
        <begin position="28"/>
        <end position="100"/>
    </location>
</feature>
<sequence>MATDKYNDILDQQIPLQQPCPKDIHAVLREMTALVAEQKVKITFLEKENQDNVAKLKELEKKETEIDKLKQQLQDQVAKLEELERQTKEIHDIKQQLQVKRVAFSASLLDKGDGHTGPFNAHTTLIFKRVFTNIGNAYNPHTGIFTAPVRGAYHFEWYIGAHGDASHGTCAVLFKNGEHIFSAWEHQPSHFGTSSNAATLVLEVGDQAFLRLWINNKIYDNQNHHSTFSGHLIFNM</sequence>
<evidence type="ECO:0000256" key="2">
    <source>
        <dbReference type="ARBA" id="ARBA00022525"/>
    </source>
</evidence>
<keyword evidence="3" id="KW-0732">Signal</keyword>
<evidence type="ECO:0000256" key="3">
    <source>
        <dbReference type="ARBA" id="ARBA00022729"/>
    </source>
</evidence>
<dbReference type="Ensembl" id="ENSOABT00000037321.2">
    <property type="protein sequence ID" value="ENSOABP00000036312.2"/>
    <property type="gene ID" value="ENSOABG00000016693.2"/>
</dbReference>
<dbReference type="KEGG" id="oau:116333368"/>
<accession>A0A668UEU5</accession>
<reference evidence="6" key="1">
    <citation type="submission" date="2025-08" db="UniProtKB">
        <authorList>
            <consortium name="Ensembl"/>
        </authorList>
    </citation>
    <scope>IDENTIFICATION</scope>
</reference>
<dbReference type="Pfam" id="PF00386">
    <property type="entry name" value="C1q"/>
    <property type="match status" value="1"/>
</dbReference>
<dbReference type="SMART" id="SM00110">
    <property type="entry name" value="C1Q"/>
    <property type="match status" value="1"/>
</dbReference>